<protein>
    <recommendedName>
        <fullName evidence="2">SWIM-type domain-containing protein</fullName>
    </recommendedName>
</protein>
<evidence type="ECO:0000259" key="2">
    <source>
        <dbReference type="PROSITE" id="PS50966"/>
    </source>
</evidence>
<dbReference type="AlphaFoldDB" id="A0A814MPC4"/>
<evidence type="ECO:0000256" key="1">
    <source>
        <dbReference type="PROSITE-ProRule" id="PRU00325"/>
    </source>
</evidence>
<dbReference type="Pfam" id="PF04434">
    <property type="entry name" value="SWIM"/>
    <property type="match status" value="1"/>
</dbReference>
<name>A0A814MPC4_9BILA</name>
<sequence length="148" mass="17422">MDTRFNWRKSKKRIVKIKQERDLVTCMVSSEISNVEATKESCRVYLNTNTWRSFDEFIILSDSHKIVEINKECWQLSKCSCQYWKKNLTCKHVIGIAYNMELLTFPTINLSIEKNASKGRRKKALPAFERNSFGVFFLKLSLSIRNKT</sequence>
<keyword evidence="1" id="KW-0863">Zinc-finger</keyword>
<dbReference type="InterPro" id="IPR007527">
    <property type="entry name" value="Znf_SWIM"/>
</dbReference>
<dbReference type="Proteomes" id="UP000663879">
    <property type="component" value="Unassembled WGS sequence"/>
</dbReference>
<comment type="caution">
    <text evidence="3">The sequence shown here is derived from an EMBL/GenBank/DDBJ whole genome shotgun (WGS) entry which is preliminary data.</text>
</comment>
<dbReference type="PROSITE" id="PS50966">
    <property type="entry name" value="ZF_SWIM"/>
    <property type="match status" value="1"/>
</dbReference>
<keyword evidence="4" id="KW-1185">Reference proteome</keyword>
<gene>
    <name evidence="3" type="ORF">OXX778_LOCUS20111</name>
</gene>
<proteinExistence type="predicted"/>
<evidence type="ECO:0000313" key="3">
    <source>
        <dbReference type="EMBL" id="CAF1079227.1"/>
    </source>
</evidence>
<feature type="domain" description="SWIM-type" evidence="2">
    <location>
        <begin position="65"/>
        <end position="101"/>
    </location>
</feature>
<dbReference type="EMBL" id="CAJNOC010006494">
    <property type="protein sequence ID" value="CAF1079227.1"/>
    <property type="molecule type" value="Genomic_DNA"/>
</dbReference>
<dbReference type="OrthoDB" id="10388095at2759"/>
<keyword evidence="1" id="KW-0862">Zinc</keyword>
<evidence type="ECO:0000313" key="4">
    <source>
        <dbReference type="Proteomes" id="UP000663879"/>
    </source>
</evidence>
<dbReference type="GO" id="GO:0008270">
    <property type="term" value="F:zinc ion binding"/>
    <property type="evidence" value="ECO:0007669"/>
    <property type="project" value="UniProtKB-KW"/>
</dbReference>
<accession>A0A814MPC4</accession>
<reference evidence="3" key="1">
    <citation type="submission" date="2021-02" db="EMBL/GenBank/DDBJ databases">
        <authorList>
            <person name="Nowell W R."/>
        </authorList>
    </citation>
    <scope>NUCLEOTIDE SEQUENCE</scope>
    <source>
        <strain evidence="3">Ploen Becks lab</strain>
    </source>
</reference>
<keyword evidence="1" id="KW-0479">Metal-binding</keyword>
<organism evidence="3 4">
    <name type="scientific">Brachionus calyciflorus</name>
    <dbReference type="NCBI Taxonomy" id="104777"/>
    <lineage>
        <taxon>Eukaryota</taxon>
        <taxon>Metazoa</taxon>
        <taxon>Spiralia</taxon>
        <taxon>Gnathifera</taxon>
        <taxon>Rotifera</taxon>
        <taxon>Eurotatoria</taxon>
        <taxon>Monogononta</taxon>
        <taxon>Pseudotrocha</taxon>
        <taxon>Ploima</taxon>
        <taxon>Brachionidae</taxon>
        <taxon>Brachionus</taxon>
    </lineage>
</organism>